<evidence type="ECO:0000256" key="4">
    <source>
        <dbReference type="SAM" id="MobiDB-lite"/>
    </source>
</evidence>
<dbReference type="Proteomes" id="UP000489600">
    <property type="component" value="Unassembled WGS sequence"/>
</dbReference>
<dbReference type="AlphaFoldDB" id="A0A565AU65"/>
<comment type="pathway">
    <text evidence="1">Glycan metabolism; pectin degradation; 2-dehydro-3-deoxy-D-gluconate from pectin: step 1/5.</text>
</comment>
<name>A0A565AU65_9BRAS</name>
<gene>
    <name evidence="6" type="ORF">ANE_LOCUS2624</name>
</gene>
<comment type="caution">
    <text evidence="6">The sequence shown here is derived from an EMBL/GenBank/DDBJ whole genome shotgun (WGS) entry which is preliminary data.</text>
</comment>
<keyword evidence="7" id="KW-1185">Reference proteome</keyword>
<keyword evidence="3" id="KW-0063">Aspartyl esterase</keyword>
<dbReference type="InterPro" id="IPR011050">
    <property type="entry name" value="Pectin_lyase_fold/virulence"/>
</dbReference>
<dbReference type="GO" id="GO:0045490">
    <property type="term" value="P:pectin catabolic process"/>
    <property type="evidence" value="ECO:0007669"/>
    <property type="project" value="UniProtKB-UniPathway"/>
</dbReference>
<dbReference type="GO" id="GO:0030599">
    <property type="term" value="F:pectinesterase activity"/>
    <property type="evidence" value="ECO:0007669"/>
    <property type="project" value="InterPro"/>
</dbReference>
<keyword evidence="2" id="KW-0378">Hydrolase</keyword>
<dbReference type="UniPathway" id="UPA00545">
    <property type="reaction ID" value="UER00823"/>
</dbReference>
<dbReference type="GO" id="GO:0042545">
    <property type="term" value="P:cell wall modification"/>
    <property type="evidence" value="ECO:0007669"/>
    <property type="project" value="InterPro"/>
</dbReference>
<evidence type="ECO:0000313" key="7">
    <source>
        <dbReference type="Proteomes" id="UP000489600"/>
    </source>
</evidence>
<evidence type="ECO:0000256" key="2">
    <source>
        <dbReference type="ARBA" id="ARBA00022801"/>
    </source>
</evidence>
<dbReference type="PANTHER" id="PTHR31707">
    <property type="entry name" value="PECTINESTERASE"/>
    <property type="match status" value="1"/>
</dbReference>
<evidence type="ECO:0000256" key="1">
    <source>
        <dbReference type="ARBA" id="ARBA00005184"/>
    </source>
</evidence>
<feature type="region of interest" description="Disordered" evidence="4">
    <location>
        <begin position="26"/>
        <end position="57"/>
    </location>
</feature>
<dbReference type="SUPFAM" id="SSF51126">
    <property type="entry name" value="Pectin lyase-like"/>
    <property type="match status" value="1"/>
</dbReference>
<feature type="compositionally biased region" description="Low complexity" evidence="4">
    <location>
        <begin position="37"/>
        <end position="50"/>
    </location>
</feature>
<evidence type="ECO:0000256" key="3">
    <source>
        <dbReference type="ARBA" id="ARBA00023085"/>
    </source>
</evidence>
<dbReference type="OrthoDB" id="2019149at2759"/>
<evidence type="ECO:0000313" key="6">
    <source>
        <dbReference type="EMBL" id="VVA92179.1"/>
    </source>
</evidence>
<feature type="domain" description="Pectinesterase catalytic" evidence="5">
    <location>
        <begin position="119"/>
        <end position="283"/>
    </location>
</feature>
<dbReference type="EMBL" id="CABITT030000001">
    <property type="protein sequence ID" value="VVA92179.1"/>
    <property type="molecule type" value="Genomic_DNA"/>
</dbReference>
<organism evidence="6 7">
    <name type="scientific">Arabis nemorensis</name>
    <dbReference type="NCBI Taxonomy" id="586526"/>
    <lineage>
        <taxon>Eukaryota</taxon>
        <taxon>Viridiplantae</taxon>
        <taxon>Streptophyta</taxon>
        <taxon>Embryophyta</taxon>
        <taxon>Tracheophyta</taxon>
        <taxon>Spermatophyta</taxon>
        <taxon>Magnoliopsida</taxon>
        <taxon>eudicotyledons</taxon>
        <taxon>Gunneridae</taxon>
        <taxon>Pentapetalae</taxon>
        <taxon>rosids</taxon>
        <taxon>malvids</taxon>
        <taxon>Brassicales</taxon>
        <taxon>Brassicaceae</taxon>
        <taxon>Arabideae</taxon>
        <taxon>Arabis</taxon>
    </lineage>
</organism>
<evidence type="ECO:0000259" key="5">
    <source>
        <dbReference type="Pfam" id="PF01095"/>
    </source>
</evidence>
<proteinExistence type="predicted"/>
<dbReference type="Gene3D" id="2.160.20.10">
    <property type="entry name" value="Single-stranded right-handed beta-helix, Pectin lyase-like"/>
    <property type="match status" value="1"/>
</dbReference>
<protein>
    <recommendedName>
        <fullName evidence="5">Pectinesterase catalytic domain-containing protein</fullName>
    </recommendedName>
</protein>
<reference evidence="6" key="1">
    <citation type="submission" date="2019-07" db="EMBL/GenBank/DDBJ databases">
        <authorList>
            <person name="Dittberner H."/>
        </authorList>
    </citation>
    <scope>NUCLEOTIDE SEQUENCE [LARGE SCALE GENOMIC DNA]</scope>
</reference>
<dbReference type="InterPro" id="IPR012334">
    <property type="entry name" value="Pectin_lyas_fold"/>
</dbReference>
<dbReference type="InterPro" id="IPR000070">
    <property type="entry name" value="Pectinesterase_cat"/>
</dbReference>
<sequence>MNRPDPIESSNLTDNHQPVIEIANGHIGTNNEPFLEDTGPLTTTDGLTVTKENGDVTSNSEMMVEDSGVSSFRQTILLNLNTPAADNEHNETHYKSREIDTTAMATALRREAIKIHSTLTHQHQQFYRDCYITGTVDFICGDTSAVFQNCHIKARKPIHEQRNMIKTQKREVQSDKKGFSFQKCTIIIASHLAPIKRTIKTYLGHLWGVYSHIVFMECFIADLIDPEGRIPWKSDTRRLSTVYYGEYENKGSGADTSRRVKCKSFNLITNMKEAANFTVGKQIYPDSWLKTTRVSYDEGL</sequence>
<accession>A0A565AU65</accession>
<dbReference type="Pfam" id="PF01095">
    <property type="entry name" value="Pectinesterase"/>
    <property type="match status" value="1"/>
</dbReference>